<dbReference type="PANTHER" id="PTHR37792">
    <property type="entry name" value="RIBONUCLEASE MRP PROTEIN SUBUNIT RMP1"/>
    <property type="match status" value="1"/>
</dbReference>
<dbReference type="CDD" id="cd22573">
    <property type="entry name" value="RMP1_RBD"/>
    <property type="match status" value="1"/>
</dbReference>
<accession>A0A5N7B861</accession>
<dbReference type="AlphaFoldDB" id="A0A5N7B861"/>
<gene>
    <name evidence="3" type="ORF">BDV26DRAFT_292776</name>
</gene>
<dbReference type="GO" id="GO:0000294">
    <property type="term" value="P:nuclear-transcribed mRNA catabolic process, RNase MRP-dependent"/>
    <property type="evidence" value="ECO:0007669"/>
    <property type="project" value="TreeGrafter"/>
</dbReference>
<feature type="domain" description="RNase MRP protein 1 RNA binding" evidence="2">
    <location>
        <begin position="12"/>
        <end position="100"/>
    </location>
</feature>
<dbReference type="Proteomes" id="UP000326198">
    <property type="component" value="Unassembled WGS sequence"/>
</dbReference>
<dbReference type="InterPro" id="IPR047205">
    <property type="entry name" value="RMP1"/>
</dbReference>
<feature type="compositionally biased region" description="Basic and acidic residues" evidence="1">
    <location>
        <begin position="152"/>
        <end position="163"/>
    </location>
</feature>
<feature type="region of interest" description="Disordered" evidence="1">
    <location>
        <begin position="140"/>
        <end position="204"/>
    </location>
</feature>
<evidence type="ECO:0000259" key="2">
    <source>
        <dbReference type="Pfam" id="PF20945"/>
    </source>
</evidence>
<reference evidence="3 4" key="1">
    <citation type="submission" date="2019-04" db="EMBL/GenBank/DDBJ databases">
        <title>Friends and foes A comparative genomics studyof 23 Aspergillus species from section Flavi.</title>
        <authorList>
            <consortium name="DOE Joint Genome Institute"/>
            <person name="Kjaerbolling I."/>
            <person name="Vesth T."/>
            <person name="Frisvad J.C."/>
            <person name="Nybo J.L."/>
            <person name="Theobald S."/>
            <person name="Kildgaard S."/>
            <person name="Isbrandt T."/>
            <person name="Kuo A."/>
            <person name="Sato A."/>
            <person name="Lyhne E.K."/>
            <person name="Kogle M.E."/>
            <person name="Wiebenga A."/>
            <person name="Kun R.S."/>
            <person name="Lubbers R.J."/>
            <person name="Makela M.R."/>
            <person name="Barry K."/>
            <person name="Chovatia M."/>
            <person name="Clum A."/>
            <person name="Daum C."/>
            <person name="Haridas S."/>
            <person name="He G."/>
            <person name="LaButti K."/>
            <person name="Lipzen A."/>
            <person name="Mondo S."/>
            <person name="Riley R."/>
            <person name="Salamov A."/>
            <person name="Simmons B.A."/>
            <person name="Magnuson J.K."/>
            <person name="Henrissat B."/>
            <person name="Mortensen U.H."/>
            <person name="Larsen T.O."/>
            <person name="Devries R.P."/>
            <person name="Grigoriev I.V."/>
            <person name="Machida M."/>
            <person name="Baker S.E."/>
            <person name="Andersen M.R."/>
        </authorList>
    </citation>
    <scope>NUCLEOTIDE SEQUENCE [LARGE SCALE GENOMIC DNA]</scope>
    <source>
        <strain evidence="3 4">IBT 29228</strain>
    </source>
</reference>
<evidence type="ECO:0000313" key="3">
    <source>
        <dbReference type="EMBL" id="KAE8377920.1"/>
    </source>
</evidence>
<sequence length="204" mass="22932">MDAEKIYAVHSMLKLVYHRNKNQHKKTKWWKWLSVLKRTTWNLARSLDRIQSPSGEADSPDLYIRRLASHVIPRCYLAFSTVVADGQFSTLGTVLLGTLASLAKSIKIDKEIQFTAQTEPPSAASSFVNVDASEDVGEVLSRNNDSSGIEGSLEKPFSKAEKCRKFKPKKSNKSTDITVTQSKNNNKKKKKKKDAIDDLFDSLL</sequence>
<name>A0A5N7B861_9EURO</name>
<evidence type="ECO:0000313" key="4">
    <source>
        <dbReference type="Proteomes" id="UP000326198"/>
    </source>
</evidence>
<dbReference type="GO" id="GO:0042134">
    <property type="term" value="F:rRNA primary transcript binding"/>
    <property type="evidence" value="ECO:0007669"/>
    <property type="project" value="InterPro"/>
</dbReference>
<dbReference type="Pfam" id="PF20945">
    <property type="entry name" value="RMP1"/>
    <property type="match status" value="1"/>
</dbReference>
<dbReference type="GO" id="GO:0000466">
    <property type="term" value="P:maturation of 5.8S rRNA from tricistronic rRNA transcript (SSU-rRNA, 5.8S rRNA, LSU-rRNA)"/>
    <property type="evidence" value="ECO:0007669"/>
    <property type="project" value="TreeGrafter"/>
</dbReference>
<dbReference type="GO" id="GO:0000172">
    <property type="term" value="C:ribonuclease MRP complex"/>
    <property type="evidence" value="ECO:0007669"/>
    <property type="project" value="InterPro"/>
</dbReference>
<evidence type="ECO:0000256" key="1">
    <source>
        <dbReference type="SAM" id="MobiDB-lite"/>
    </source>
</evidence>
<dbReference type="EMBL" id="ML736216">
    <property type="protein sequence ID" value="KAE8377920.1"/>
    <property type="molecule type" value="Genomic_DNA"/>
</dbReference>
<organism evidence="3 4">
    <name type="scientific">Aspergillus bertholletiae</name>
    <dbReference type="NCBI Taxonomy" id="1226010"/>
    <lineage>
        <taxon>Eukaryota</taxon>
        <taxon>Fungi</taxon>
        <taxon>Dikarya</taxon>
        <taxon>Ascomycota</taxon>
        <taxon>Pezizomycotina</taxon>
        <taxon>Eurotiomycetes</taxon>
        <taxon>Eurotiomycetidae</taxon>
        <taxon>Eurotiales</taxon>
        <taxon>Aspergillaceae</taxon>
        <taxon>Aspergillus</taxon>
        <taxon>Aspergillus subgen. Circumdati</taxon>
    </lineage>
</organism>
<keyword evidence="4" id="KW-1185">Reference proteome</keyword>
<protein>
    <recommendedName>
        <fullName evidence="2">RNase MRP protein 1 RNA binding domain-containing protein</fullName>
    </recommendedName>
</protein>
<dbReference type="OrthoDB" id="5414547at2759"/>
<proteinExistence type="predicted"/>
<dbReference type="InterPro" id="IPR047204">
    <property type="entry name" value="RMP1_RBD"/>
</dbReference>
<dbReference type="PANTHER" id="PTHR37792:SF1">
    <property type="entry name" value="RIBONUCLEASE MRP PROTEIN SUBUNIT RMP1"/>
    <property type="match status" value="1"/>
</dbReference>